<keyword evidence="4" id="KW-0472">Membrane</keyword>
<evidence type="ECO:0000256" key="2">
    <source>
        <dbReference type="ARBA" id="ARBA00006275"/>
    </source>
</evidence>
<dbReference type="Gene3D" id="1.25.40.390">
    <property type="match status" value="1"/>
</dbReference>
<dbReference type="InterPro" id="IPR011990">
    <property type="entry name" value="TPR-like_helical_dom_sf"/>
</dbReference>
<dbReference type="CDD" id="cd08977">
    <property type="entry name" value="SusD"/>
    <property type="match status" value="1"/>
</dbReference>
<dbReference type="Pfam" id="PF07980">
    <property type="entry name" value="SusD_RagB"/>
    <property type="match status" value="1"/>
</dbReference>
<sequence>MKKIHIILISLLAFLTQGCEKALEEKPKTVLSPNQFFLNTGNYEATVKGIYGGLPLYFGASQEMITDLYAAPSSQVEQALQIYNNQPTESYYSSREAWNGPYAVIKNANFILKYLPEAPLGASTVANLTGEARFLRGYAFFQLVQLFGDVPLPLKVAEDYGDLRLPRTPQADVYKQILEDLLFAEANLPPTAAQPGRAYKWAATALLARVYLTMAGNPLNQTQYYKDALQKATDVITRGPFTLVNDYADVFHKVAYTTESIWEKQYTADRGGNPLHGASCTAEGYTPSLVPSANFIASFPNGDRRLQWGVMSNYPAPGGGTLARPFFHKFVDETLIDRGVLPSGAVVSYAIPILRFAEMYLIAAEAENAMNGPAQAYQYINQIRKRARIDKNNLTHVPDLAGLNQAQFQQAVWKEWDWEMHEEGLSWTTMKRTNTFNRIQVQRGATLAVPVGPYNQTWPIPIQEITNNNIPQNPAYR</sequence>
<dbReference type="InterPro" id="IPR012944">
    <property type="entry name" value="SusD_RagB_dom"/>
</dbReference>
<feature type="domain" description="RagB/SusD" evidence="6">
    <location>
        <begin position="325"/>
        <end position="476"/>
    </location>
</feature>
<evidence type="ECO:0000256" key="5">
    <source>
        <dbReference type="ARBA" id="ARBA00023237"/>
    </source>
</evidence>
<comment type="caution">
    <text evidence="8">The sequence shown here is derived from an EMBL/GenBank/DDBJ whole genome shotgun (WGS) entry which is preliminary data.</text>
</comment>
<dbReference type="GO" id="GO:0009279">
    <property type="term" value="C:cell outer membrane"/>
    <property type="evidence" value="ECO:0007669"/>
    <property type="project" value="UniProtKB-SubCell"/>
</dbReference>
<dbReference type="SUPFAM" id="SSF48452">
    <property type="entry name" value="TPR-like"/>
    <property type="match status" value="1"/>
</dbReference>
<evidence type="ECO:0000256" key="3">
    <source>
        <dbReference type="ARBA" id="ARBA00022729"/>
    </source>
</evidence>
<dbReference type="OrthoDB" id="5694214at2"/>
<comment type="similarity">
    <text evidence="2">Belongs to the SusD family.</text>
</comment>
<evidence type="ECO:0000256" key="4">
    <source>
        <dbReference type="ARBA" id="ARBA00023136"/>
    </source>
</evidence>
<dbReference type="InterPro" id="IPR033985">
    <property type="entry name" value="SusD-like_N"/>
</dbReference>
<evidence type="ECO:0000259" key="7">
    <source>
        <dbReference type="Pfam" id="PF14322"/>
    </source>
</evidence>
<keyword evidence="9" id="KW-1185">Reference proteome</keyword>
<dbReference type="Pfam" id="PF14322">
    <property type="entry name" value="SusD-like_3"/>
    <property type="match status" value="1"/>
</dbReference>
<evidence type="ECO:0000259" key="6">
    <source>
        <dbReference type="Pfam" id="PF07980"/>
    </source>
</evidence>
<dbReference type="Proteomes" id="UP000284120">
    <property type="component" value="Unassembled WGS sequence"/>
</dbReference>
<keyword evidence="3" id="KW-0732">Signal</keyword>
<organism evidence="8 9">
    <name type="scientific">Pedobacter chitinilyticus</name>
    <dbReference type="NCBI Taxonomy" id="2233776"/>
    <lineage>
        <taxon>Bacteria</taxon>
        <taxon>Pseudomonadati</taxon>
        <taxon>Bacteroidota</taxon>
        <taxon>Sphingobacteriia</taxon>
        <taxon>Sphingobacteriales</taxon>
        <taxon>Sphingobacteriaceae</taxon>
        <taxon>Pedobacter</taxon>
    </lineage>
</organism>
<accession>A0A3S3SRW7</accession>
<feature type="domain" description="SusD-like N-terminal" evidence="7">
    <location>
        <begin position="76"/>
        <end position="212"/>
    </location>
</feature>
<dbReference type="EMBL" id="SAYW01000003">
    <property type="protein sequence ID" value="RWU07746.1"/>
    <property type="molecule type" value="Genomic_DNA"/>
</dbReference>
<name>A0A3S3SRW7_9SPHI</name>
<dbReference type="PROSITE" id="PS51257">
    <property type="entry name" value="PROKAR_LIPOPROTEIN"/>
    <property type="match status" value="1"/>
</dbReference>
<evidence type="ECO:0000313" key="9">
    <source>
        <dbReference type="Proteomes" id="UP000284120"/>
    </source>
</evidence>
<dbReference type="AlphaFoldDB" id="A0A3S3SRW7"/>
<dbReference type="RefSeq" id="WP_113647656.1">
    <property type="nucleotide sequence ID" value="NZ_QMHN01000003.1"/>
</dbReference>
<reference evidence="8 9" key="1">
    <citation type="submission" date="2018-06" db="EMBL/GenBank/DDBJ databases">
        <title>Pedobacter endophyticus sp. nov., an endophytic bacterium isolated from a leaf of Triticum aestivum.</title>
        <authorList>
            <person name="Zhang L."/>
        </authorList>
    </citation>
    <scope>NUCLEOTIDE SEQUENCE [LARGE SCALE GENOMIC DNA]</scope>
    <source>
        <strain evidence="8 9">CM134L-2</strain>
    </source>
</reference>
<protein>
    <submittedName>
        <fullName evidence="8">RagB/SusD family nutrient uptake outer membrane protein</fullName>
    </submittedName>
</protein>
<evidence type="ECO:0000313" key="8">
    <source>
        <dbReference type="EMBL" id="RWU07746.1"/>
    </source>
</evidence>
<gene>
    <name evidence="8" type="ORF">DPV69_12260</name>
</gene>
<comment type="subcellular location">
    <subcellularLocation>
        <location evidence="1">Cell outer membrane</location>
    </subcellularLocation>
</comment>
<evidence type="ECO:0000256" key="1">
    <source>
        <dbReference type="ARBA" id="ARBA00004442"/>
    </source>
</evidence>
<proteinExistence type="inferred from homology"/>
<keyword evidence="5" id="KW-0998">Cell outer membrane</keyword>